<evidence type="ECO:0000256" key="1">
    <source>
        <dbReference type="ARBA" id="ARBA00004123"/>
    </source>
</evidence>
<evidence type="ECO:0000313" key="7">
    <source>
        <dbReference type="Proteomes" id="UP000198211"/>
    </source>
</evidence>
<dbReference type="InterPro" id="IPR052035">
    <property type="entry name" value="ZnF_BED_domain_contain"/>
</dbReference>
<comment type="subcellular location">
    <subcellularLocation>
        <location evidence="1">Nucleus</location>
    </subcellularLocation>
</comment>
<reference evidence="7" key="1">
    <citation type="submission" date="2017-03" db="EMBL/GenBank/DDBJ databases">
        <title>Phytopthora megakarya and P. palmivora, two closely related causual agents of cacao black pod achieved similar genome size and gene model numbers by different mechanisms.</title>
        <authorList>
            <person name="Ali S."/>
            <person name="Shao J."/>
            <person name="Larry D.J."/>
            <person name="Kronmiller B."/>
            <person name="Shen D."/>
            <person name="Strem M.D."/>
            <person name="Melnick R.L."/>
            <person name="Guiltinan M.J."/>
            <person name="Tyler B.M."/>
            <person name="Meinhardt L.W."/>
            <person name="Bailey B.A."/>
        </authorList>
    </citation>
    <scope>NUCLEOTIDE SEQUENCE [LARGE SCALE GENOMIC DNA]</scope>
    <source>
        <strain evidence="7">zdho120</strain>
    </source>
</reference>
<evidence type="ECO:0000256" key="2">
    <source>
        <dbReference type="ARBA" id="ARBA00022723"/>
    </source>
</evidence>
<keyword evidence="7" id="KW-1185">Reference proteome</keyword>
<keyword evidence="2" id="KW-0479">Metal-binding</keyword>
<accession>A0A225V5N0</accession>
<dbReference type="GO" id="GO:0005634">
    <property type="term" value="C:nucleus"/>
    <property type="evidence" value="ECO:0007669"/>
    <property type="project" value="UniProtKB-SubCell"/>
</dbReference>
<gene>
    <name evidence="6" type="ORF">PHMEG_00028131</name>
</gene>
<evidence type="ECO:0000256" key="5">
    <source>
        <dbReference type="ARBA" id="ARBA00023242"/>
    </source>
</evidence>
<dbReference type="PANTHER" id="PTHR46481">
    <property type="entry name" value="ZINC FINGER BED DOMAIN-CONTAINING PROTEIN 4"/>
    <property type="match status" value="1"/>
</dbReference>
<dbReference type="PANTHER" id="PTHR46481:SF10">
    <property type="entry name" value="ZINC FINGER BED DOMAIN-CONTAINING PROTEIN 39"/>
    <property type="match status" value="1"/>
</dbReference>
<keyword evidence="3" id="KW-0863">Zinc-finger</keyword>
<dbReference type="GO" id="GO:0008270">
    <property type="term" value="F:zinc ion binding"/>
    <property type="evidence" value="ECO:0007669"/>
    <property type="project" value="UniProtKB-KW"/>
</dbReference>
<dbReference type="Proteomes" id="UP000198211">
    <property type="component" value="Unassembled WGS sequence"/>
</dbReference>
<sequence length="138" mass="15773">MKGFSILYLHYVTEEFKLRSWTLEVMELPGIHTGTIIAGKLREVMNAWGLCRENCTRFGHDSGSNMVNAAEHLYFGNTPCLAHELHLVVLLDLEKNSMETMQGIVQSFSIIIGLHSEGGRVEFKDVWNKLSKPKHKEW</sequence>
<dbReference type="EMBL" id="NBNE01007454">
    <property type="protein sequence ID" value="OWZ00635.1"/>
    <property type="molecule type" value="Genomic_DNA"/>
</dbReference>
<dbReference type="OrthoDB" id="1607513at2759"/>
<dbReference type="InterPro" id="IPR012337">
    <property type="entry name" value="RNaseH-like_sf"/>
</dbReference>
<protein>
    <submittedName>
        <fullName evidence="6">Uncharacterized protein</fullName>
    </submittedName>
</protein>
<proteinExistence type="predicted"/>
<dbReference type="SUPFAM" id="SSF53098">
    <property type="entry name" value="Ribonuclease H-like"/>
    <property type="match status" value="1"/>
</dbReference>
<organism evidence="6 7">
    <name type="scientific">Phytophthora megakarya</name>
    <dbReference type="NCBI Taxonomy" id="4795"/>
    <lineage>
        <taxon>Eukaryota</taxon>
        <taxon>Sar</taxon>
        <taxon>Stramenopiles</taxon>
        <taxon>Oomycota</taxon>
        <taxon>Peronosporomycetes</taxon>
        <taxon>Peronosporales</taxon>
        <taxon>Peronosporaceae</taxon>
        <taxon>Phytophthora</taxon>
    </lineage>
</organism>
<evidence type="ECO:0000256" key="4">
    <source>
        <dbReference type="ARBA" id="ARBA00022833"/>
    </source>
</evidence>
<comment type="caution">
    <text evidence="6">The sequence shown here is derived from an EMBL/GenBank/DDBJ whole genome shotgun (WGS) entry which is preliminary data.</text>
</comment>
<evidence type="ECO:0000256" key="3">
    <source>
        <dbReference type="ARBA" id="ARBA00022771"/>
    </source>
</evidence>
<evidence type="ECO:0000313" key="6">
    <source>
        <dbReference type="EMBL" id="OWZ00635.1"/>
    </source>
</evidence>
<name>A0A225V5N0_9STRA</name>
<dbReference type="AlphaFoldDB" id="A0A225V5N0"/>
<keyword evidence="5" id="KW-0539">Nucleus</keyword>
<keyword evidence="4" id="KW-0862">Zinc</keyword>